<sequence>MRDANYADCGLPFTSSNQDDNRNSQSSSSTSPFTRPSFYRLRRATASGHSDVASGEPSSLGSSASGAPVRRRSTTMRMNSASLLGFCLATPRRFHLSSLADTSVTGGVFAGASAAAASSPGLPRLLAQMCKPVLRSLATLRRAALATSTLESSSFSTLAAEASPGGSREQHQCNPHVQVFSDSSSPAGFDSSSSSSITSNSAALLAGLMLVLLLLVLVILWYG</sequence>
<protein>
    <submittedName>
        <fullName evidence="3">Uncharacterized protein</fullName>
    </submittedName>
</protein>
<accession>A0A7S3ZAU9</accession>
<feature type="compositionally biased region" description="Low complexity" evidence="1">
    <location>
        <begin position="15"/>
        <end position="38"/>
    </location>
</feature>
<dbReference type="AlphaFoldDB" id="A0A7S3ZAU9"/>
<feature type="transmembrane region" description="Helical" evidence="2">
    <location>
        <begin position="202"/>
        <end position="222"/>
    </location>
</feature>
<proteinExistence type="predicted"/>
<evidence type="ECO:0000313" key="3">
    <source>
        <dbReference type="EMBL" id="CAE0677583.1"/>
    </source>
</evidence>
<dbReference type="EMBL" id="HBIV01041712">
    <property type="protein sequence ID" value="CAE0677583.1"/>
    <property type="molecule type" value="Transcribed_RNA"/>
</dbReference>
<feature type="region of interest" description="Disordered" evidence="1">
    <location>
        <begin position="1"/>
        <end position="72"/>
    </location>
</feature>
<reference evidence="3" key="1">
    <citation type="submission" date="2021-01" db="EMBL/GenBank/DDBJ databases">
        <authorList>
            <person name="Corre E."/>
            <person name="Pelletier E."/>
            <person name="Niang G."/>
            <person name="Scheremetjew M."/>
            <person name="Finn R."/>
            <person name="Kale V."/>
            <person name="Holt S."/>
            <person name="Cochrane G."/>
            <person name="Meng A."/>
            <person name="Brown T."/>
            <person name="Cohen L."/>
        </authorList>
    </citation>
    <scope>NUCLEOTIDE SEQUENCE</scope>
    <source>
        <strain evidence="3">CCCM811</strain>
    </source>
</reference>
<gene>
    <name evidence="3" type="ORF">LGLO00237_LOCUS29364</name>
</gene>
<evidence type="ECO:0000256" key="1">
    <source>
        <dbReference type="SAM" id="MobiDB-lite"/>
    </source>
</evidence>
<name>A0A7S3ZAU9_9EUKA</name>
<keyword evidence="2" id="KW-1133">Transmembrane helix</keyword>
<evidence type="ECO:0000256" key="2">
    <source>
        <dbReference type="SAM" id="Phobius"/>
    </source>
</evidence>
<keyword evidence="2" id="KW-0812">Transmembrane</keyword>
<keyword evidence="2" id="KW-0472">Membrane</keyword>
<feature type="compositionally biased region" description="Low complexity" evidence="1">
    <location>
        <begin position="53"/>
        <end position="67"/>
    </location>
</feature>
<organism evidence="3">
    <name type="scientific">Lotharella globosa</name>
    <dbReference type="NCBI Taxonomy" id="91324"/>
    <lineage>
        <taxon>Eukaryota</taxon>
        <taxon>Sar</taxon>
        <taxon>Rhizaria</taxon>
        <taxon>Cercozoa</taxon>
        <taxon>Chlorarachniophyceae</taxon>
        <taxon>Lotharella</taxon>
    </lineage>
</organism>